<evidence type="ECO:0000256" key="9">
    <source>
        <dbReference type="ARBA" id="ARBA00023242"/>
    </source>
</evidence>
<dbReference type="EMBL" id="LRGB01000944">
    <property type="protein sequence ID" value="KZS14556.1"/>
    <property type="molecule type" value="Genomic_DNA"/>
</dbReference>
<comment type="caution">
    <text evidence="14">The sequence shown here is derived from an EMBL/GenBank/DDBJ whole genome shotgun (WGS) entry which is preliminary data.</text>
</comment>
<keyword evidence="9 11" id="KW-0539">Nucleus</keyword>
<dbReference type="InterPro" id="IPR009071">
    <property type="entry name" value="HMG_box_dom"/>
</dbReference>
<dbReference type="Gene3D" id="1.10.30.10">
    <property type="entry name" value="High mobility group box domain"/>
    <property type="match status" value="1"/>
</dbReference>
<dbReference type="InterPro" id="IPR024970">
    <property type="entry name" value="Maelstrom"/>
</dbReference>
<dbReference type="GO" id="GO:0034587">
    <property type="term" value="P:piRNA processing"/>
    <property type="evidence" value="ECO:0007669"/>
    <property type="project" value="TreeGrafter"/>
</dbReference>
<proteinExistence type="inferred from homology"/>
<dbReference type="InterPro" id="IPR036910">
    <property type="entry name" value="HMG_box_dom_sf"/>
</dbReference>
<dbReference type="PANTHER" id="PTHR21358:SF4">
    <property type="entry name" value="PROTEIN MAELSTROM HOMOLOG"/>
    <property type="match status" value="1"/>
</dbReference>
<comment type="similarity">
    <text evidence="3">Belongs to the maelstrom family.</text>
</comment>
<evidence type="ECO:0000256" key="11">
    <source>
        <dbReference type="PROSITE-ProRule" id="PRU00267"/>
    </source>
</evidence>
<keyword evidence="15" id="KW-1185">Reference proteome</keyword>
<dbReference type="Proteomes" id="UP000076858">
    <property type="component" value="Unassembled WGS sequence"/>
</dbReference>
<evidence type="ECO:0000256" key="7">
    <source>
        <dbReference type="ARBA" id="ARBA00023125"/>
    </source>
</evidence>
<feature type="domain" description="HMG box" evidence="13">
    <location>
        <begin position="6"/>
        <end position="76"/>
    </location>
</feature>
<keyword evidence="6" id="KW-0221">Differentiation</keyword>
<dbReference type="PANTHER" id="PTHR21358">
    <property type="entry name" value="PROTEIN MAELSTROM HOMOLOG"/>
    <property type="match status" value="1"/>
</dbReference>
<organism evidence="14 15">
    <name type="scientific">Daphnia magna</name>
    <dbReference type="NCBI Taxonomy" id="35525"/>
    <lineage>
        <taxon>Eukaryota</taxon>
        <taxon>Metazoa</taxon>
        <taxon>Ecdysozoa</taxon>
        <taxon>Arthropoda</taxon>
        <taxon>Crustacea</taxon>
        <taxon>Branchiopoda</taxon>
        <taxon>Diplostraca</taxon>
        <taxon>Cladocera</taxon>
        <taxon>Anomopoda</taxon>
        <taxon>Daphniidae</taxon>
        <taxon>Daphnia</taxon>
    </lineage>
</organism>
<name>A0A162CMH2_9CRUS</name>
<dbReference type="GO" id="GO:0043565">
    <property type="term" value="F:sequence-specific DNA binding"/>
    <property type="evidence" value="ECO:0007669"/>
    <property type="project" value="TreeGrafter"/>
</dbReference>
<dbReference type="GO" id="GO:0005634">
    <property type="term" value="C:nucleus"/>
    <property type="evidence" value="ECO:0007669"/>
    <property type="project" value="UniProtKB-SubCell"/>
</dbReference>
<dbReference type="GO" id="GO:0043186">
    <property type="term" value="C:P granule"/>
    <property type="evidence" value="ECO:0007669"/>
    <property type="project" value="TreeGrafter"/>
</dbReference>
<dbReference type="GO" id="GO:0007140">
    <property type="term" value="P:male meiotic nuclear division"/>
    <property type="evidence" value="ECO:0007669"/>
    <property type="project" value="TreeGrafter"/>
</dbReference>
<feature type="region of interest" description="Disordered" evidence="12">
    <location>
        <begin position="401"/>
        <end position="440"/>
    </location>
</feature>
<protein>
    <submittedName>
        <fullName evidence="14">Protein maelstrom</fullName>
    </submittedName>
</protein>
<evidence type="ECO:0000256" key="4">
    <source>
        <dbReference type="ARBA" id="ARBA00022473"/>
    </source>
</evidence>
<dbReference type="SMART" id="SM00398">
    <property type="entry name" value="HMG"/>
    <property type="match status" value="1"/>
</dbReference>
<evidence type="ECO:0000256" key="1">
    <source>
        <dbReference type="ARBA" id="ARBA00004123"/>
    </source>
</evidence>
<evidence type="ECO:0000256" key="8">
    <source>
        <dbReference type="ARBA" id="ARBA00023158"/>
    </source>
</evidence>
<evidence type="ECO:0000313" key="15">
    <source>
        <dbReference type="Proteomes" id="UP000076858"/>
    </source>
</evidence>
<keyword evidence="5" id="KW-0963">Cytoplasm</keyword>
<accession>A0A162CMH2</accession>
<dbReference type="Pfam" id="PF09011">
    <property type="entry name" value="HMG_box_2"/>
    <property type="match status" value="1"/>
</dbReference>
<dbReference type="GO" id="GO:0030154">
    <property type="term" value="P:cell differentiation"/>
    <property type="evidence" value="ECO:0007669"/>
    <property type="project" value="UniProtKB-KW"/>
</dbReference>
<dbReference type="InterPro" id="IPR039259">
    <property type="entry name" value="Protein_maelstrom"/>
</dbReference>
<sequence length="440" mass="49481">MPPKKKQKKENGFMVFMKSMKPQLEAKGHRFPRGFLDVISVCSPLWNELSSEEKAKYHQKAKDGDGLVKEERCDTRGVPLNLKAKEEQKKVSEKDELLQRVEDMVSYLATQGTLENHYFYLAHFNIAVATSEGEYPPCEISIVKFSLLDGIARYYHEFIEPGQIRLGYANEAKIHSESTHQIPTNGFKLANANYVAIVDNIKKMLLQSDGGIAPLFVVDEDKVKAVYILDWLVKKCCQMNETYDTVNPFKCYSLNKLFYELRRHADLNNPSLMFASPALVADHFGKGMFYYSKNMACQWHVEEDNVTFCSLTRVKNYAYTISDLCCENYDLSLLPNRHCPADVADDNRYVVLPKVVKKEEPETPAVVKKNDDEEESTLPRKPRAPVALTLKGVVPGIGRGILSGSMSSIQSPGPSQATSTPPPPAGRGRGRGLLLLDESN</sequence>
<keyword evidence="10" id="KW-0469">Meiosis</keyword>
<feature type="DNA-binding region" description="HMG box" evidence="11">
    <location>
        <begin position="6"/>
        <end position="76"/>
    </location>
</feature>
<dbReference type="GO" id="GO:0045892">
    <property type="term" value="P:negative regulation of DNA-templated transcription"/>
    <property type="evidence" value="ECO:0007669"/>
    <property type="project" value="TreeGrafter"/>
</dbReference>
<feature type="region of interest" description="Disordered" evidence="12">
    <location>
        <begin position="361"/>
        <end position="383"/>
    </location>
</feature>
<evidence type="ECO:0000313" key="14">
    <source>
        <dbReference type="EMBL" id="KZS14556.1"/>
    </source>
</evidence>
<keyword evidence="7 11" id="KW-0238">DNA-binding</keyword>
<evidence type="ECO:0000256" key="2">
    <source>
        <dbReference type="ARBA" id="ARBA00004496"/>
    </source>
</evidence>
<dbReference type="Pfam" id="PF13017">
    <property type="entry name" value="Maelstrom"/>
    <property type="match status" value="1"/>
</dbReference>
<dbReference type="GO" id="GO:0060964">
    <property type="term" value="P:regulation of miRNA-mediated gene silencing"/>
    <property type="evidence" value="ECO:0007669"/>
    <property type="project" value="InterPro"/>
</dbReference>
<dbReference type="OrthoDB" id="24555at2759"/>
<gene>
    <name evidence="14" type="ORF">APZ42_019909</name>
</gene>
<evidence type="ECO:0000256" key="3">
    <source>
        <dbReference type="ARBA" id="ARBA00007057"/>
    </source>
</evidence>
<dbReference type="GO" id="GO:0007283">
    <property type="term" value="P:spermatogenesis"/>
    <property type="evidence" value="ECO:0007669"/>
    <property type="project" value="TreeGrafter"/>
</dbReference>
<evidence type="ECO:0000256" key="12">
    <source>
        <dbReference type="SAM" id="MobiDB-lite"/>
    </source>
</evidence>
<dbReference type="CDD" id="cd21992">
    <property type="entry name" value="HMG-box_MAEL"/>
    <property type="match status" value="1"/>
</dbReference>
<reference evidence="14 15" key="1">
    <citation type="submission" date="2016-03" db="EMBL/GenBank/DDBJ databases">
        <title>EvidentialGene: Evidence-directed Construction of Genes on Genomes.</title>
        <authorList>
            <person name="Gilbert D.G."/>
            <person name="Choi J.-H."/>
            <person name="Mockaitis K."/>
            <person name="Colbourne J."/>
            <person name="Pfrender M."/>
        </authorList>
    </citation>
    <scope>NUCLEOTIDE SEQUENCE [LARGE SCALE GENOMIC DNA]</scope>
    <source>
        <strain evidence="14 15">Xinb3</strain>
        <tissue evidence="14">Complete organism</tissue>
    </source>
</reference>
<dbReference type="PROSITE" id="PS50118">
    <property type="entry name" value="HMG_BOX_2"/>
    <property type="match status" value="1"/>
</dbReference>
<dbReference type="SUPFAM" id="SSF47095">
    <property type="entry name" value="HMG-box"/>
    <property type="match status" value="1"/>
</dbReference>
<keyword evidence="8" id="KW-0943">RNA-mediated gene silencing</keyword>
<feature type="compositionally biased region" description="Low complexity" evidence="12">
    <location>
        <begin position="410"/>
        <end position="419"/>
    </location>
</feature>
<evidence type="ECO:0000259" key="13">
    <source>
        <dbReference type="PROSITE" id="PS50118"/>
    </source>
</evidence>
<keyword evidence="4" id="KW-0217">Developmental protein</keyword>
<evidence type="ECO:0000256" key="10">
    <source>
        <dbReference type="ARBA" id="ARBA00023254"/>
    </source>
</evidence>
<comment type="subcellular location">
    <subcellularLocation>
        <location evidence="2">Cytoplasm</location>
    </subcellularLocation>
    <subcellularLocation>
        <location evidence="1">Nucleus</location>
    </subcellularLocation>
</comment>
<evidence type="ECO:0000256" key="5">
    <source>
        <dbReference type="ARBA" id="ARBA00022490"/>
    </source>
</evidence>
<dbReference type="AlphaFoldDB" id="A0A162CMH2"/>
<evidence type="ECO:0000256" key="6">
    <source>
        <dbReference type="ARBA" id="ARBA00022782"/>
    </source>
</evidence>